<evidence type="ECO:0000313" key="7">
    <source>
        <dbReference type="Proteomes" id="UP000308430"/>
    </source>
</evidence>
<dbReference type="SUPFAM" id="SSF48498">
    <property type="entry name" value="Tetracyclin repressor-like, C-terminal domain"/>
    <property type="match status" value="1"/>
</dbReference>
<dbReference type="Gene3D" id="1.10.357.10">
    <property type="entry name" value="Tetracycline Repressor, domain 2"/>
    <property type="match status" value="1"/>
</dbReference>
<dbReference type="PRINTS" id="PR00455">
    <property type="entry name" value="HTHTETR"/>
</dbReference>
<proteinExistence type="predicted"/>
<dbReference type="PANTHER" id="PTHR30055:SF146">
    <property type="entry name" value="HTH-TYPE TRANSCRIPTIONAL DUAL REGULATOR CECR"/>
    <property type="match status" value="1"/>
</dbReference>
<dbReference type="EMBL" id="SSOC01000001">
    <property type="protein sequence ID" value="THF67210.1"/>
    <property type="molecule type" value="Genomic_DNA"/>
</dbReference>
<dbReference type="OrthoDB" id="8535430at2"/>
<dbReference type="Gene3D" id="1.10.10.60">
    <property type="entry name" value="Homeodomain-like"/>
    <property type="match status" value="1"/>
</dbReference>
<keyword evidence="2 4" id="KW-0238">DNA-binding</keyword>
<reference evidence="6 7" key="1">
    <citation type="submission" date="2019-04" db="EMBL/GenBank/DDBJ databases">
        <title>Azoarcus nasutitermitis sp. nov. isolated from termite nest.</title>
        <authorList>
            <person name="Lin S.-Y."/>
            <person name="Hameed A."/>
            <person name="Hsu Y.-H."/>
            <person name="Young C.-C."/>
        </authorList>
    </citation>
    <scope>NUCLEOTIDE SEQUENCE [LARGE SCALE GENOMIC DNA]</scope>
    <source>
        <strain evidence="6 7">CC-YHH838</strain>
    </source>
</reference>
<dbReference type="InterPro" id="IPR050109">
    <property type="entry name" value="HTH-type_TetR-like_transc_reg"/>
</dbReference>
<evidence type="ECO:0000256" key="3">
    <source>
        <dbReference type="ARBA" id="ARBA00023163"/>
    </source>
</evidence>
<dbReference type="Pfam" id="PF14246">
    <property type="entry name" value="TetR_C_7"/>
    <property type="match status" value="1"/>
</dbReference>
<dbReference type="GO" id="GO:0003700">
    <property type="term" value="F:DNA-binding transcription factor activity"/>
    <property type="evidence" value="ECO:0007669"/>
    <property type="project" value="TreeGrafter"/>
</dbReference>
<evidence type="ECO:0000256" key="1">
    <source>
        <dbReference type="ARBA" id="ARBA00023015"/>
    </source>
</evidence>
<comment type="caution">
    <text evidence="6">The sequence shown here is derived from an EMBL/GenBank/DDBJ whole genome shotgun (WGS) entry which is preliminary data.</text>
</comment>
<dbReference type="AlphaFoldDB" id="A0A4S4B3G8"/>
<keyword evidence="1" id="KW-0805">Transcription regulation</keyword>
<dbReference type="Proteomes" id="UP000308430">
    <property type="component" value="Unassembled WGS sequence"/>
</dbReference>
<keyword evidence="7" id="KW-1185">Reference proteome</keyword>
<dbReference type="Pfam" id="PF00440">
    <property type="entry name" value="TetR_N"/>
    <property type="match status" value="1"/>
</dbReference>
<keyword evidence="3" id="KW-0804">Transcription</keyword>
<protein>
    <submittedName>
        <fullName evidence="6">TetR/AcrR family transcriptional regulator</fullName>
    </submittedName>
</protein>
<organism evidence="6 7">
    <name type="scientific">Pseudothauera nasutitermitis</name>
    <dbReference type="NCBI Taxonomy" id="2565930"/>
    <lineage>
        <taxon>Bacteria</taxon>
        <taxon>Pseudomonadati</taxon>
        <taxon>Pseudomonadota</taxon>
        <taxon>Betaproteobacteria</taxon>
        <taxon>Rhodocyclales</taxon>
        <taxon>Zoogloeaceae</taxon>
        <taxon>Pseudothauera</taxon>
    </lineage>
</organism>
<feature type="domain" description="HTH tetR-type" evidence="5">
    <location>
        <begin position="10"/>
        <end position="70"/>
    </location>
</feature>
<dbReference type="InterPro" id="IPR009057">
    <property type="entry name" value="Homeodomain-like_sf"/>
</dbReference>
<gene>
    <name evidence="6" type="ORF">E6C76_02175</name>
</gene>
<accession>A0A4S4B3G8</accession>
<name>A0A4S4B3G8_9RHOO</name>
<dbReference type="GO" id="GO:0000976">
    <property type="term" value="F:transcription cis-regulatory region binding"/>
    <property type="evidence" value="ECO:0007669"/>
    <property type="project" value="TreeGrafter"/>
</dbReference>
<dbReference type="FunFam" id="1.10.10.60:FF:000141">
    <property type="entry name" value="TetR family transcriptional regulator"/>
    <property type="match status" value="1"/>
</dbReference>
<dbReference type="InterPro" id="IPR001647">
    <property type="entry name" value="HTH_TetR"/>
</dbReference>
<sequence>MLAPLAAEQNDKQLAVLTAARKVFLEHGFSAATTDMIQRAAGVSKATMYACFPNKEALFVAVIEHLCASMTSTFKAMRPSPGSITKTLTDLGMSCLDIVLSPDALALNRVIMAEAPRFPELGRRFYLAGPKVVIAMIAEQLREAVEIGEINVQSIGMEAAATLFLSMIRAQAQMECLTHPGTRPSAAQKDYWVQIAVTTFLAAFGVATAAPVSAKD</sequence>
<dbReference type="PROSITE" id="PS50977">
    <property type="entry name" value="HTH_TETR_2"/>
    <property type="match status" value="1"/>
</dbReference>
<dbReference type="InterPro" id="IPR036271">
    <property type="entry name" value="Tet_transcr_reg_TetR-rel_C_sf"/>
</dbReference>
<evidence type="ECO:0000256" key="2">
    <source>
        <dbReference type="ARBA" id="ARBA00023125"/>
    </source>
</evidence>
<evidence type="ECO:0000259" key="5">
    <source>
        <dbReference type="PROSITE" id="PS50977"/>
    </source>
</evidence>
<evidence type="ECO:0000313" key="6">
    <source>
        <dbReference type="EMBL" id="THF67210.1"/>
    </source>
</evidence>
<feature type="DNA-binding region" description="H-T-H motif" evidence="4">
    <location>
        <begin position="33"/>
        <end position="52"/>
    </location>
</feature>
<dbReference type="PANTHER" id="PTHR30055">
    <property type="entry name" value="HTH-TYPE TRANSCRIPTIONAL REGULATOR RUTR"/>
    <property type="match status" value="1"/>
</dbReference>
<dbReference type="RefSeq" id="WP_136346619.1">
    <property type="nucleotide sequence ID" value="NZ_SSOC01000001.1"/>
</dbReference>
<dbReference type="SUPFAM" id="SSF46689">
    <property type="entry name" value="Homeodomain-like"/>
    <property type="match status" value="1"/>
</dbReference>
<dbReference type="InterPro" id="IPR039536">
    <property type="entry name" value="TetR_C_Proteobacteria"/>
</dbReference>
<evidence type="ECO:0000256" key="4">
    <source>
        <dbReference type="PROSITE-ProRule" id="PRU00335"/>
    </source>
</evidence>